<dbReference type="Gene3D" id="3.30.2000.30">
    <property type="match status" value="1"/>
</dbReference>
<sequence>MNILPVVPTLKLASAVTALLGTNPLRVYEDIAPHKTPYPYAVWSVVTANPENHLDCPANTDHVSFQIVVYDTQQKRASEIREAIRKALEPHCYVTNIHPSHFERIADTNIFGRGFDANWFLDR</sequence>
<accession>A0A2H4J359</accession>
<name>A0A2H4J359_9CAUD</name>
<dbReference type="InterPro" id="IPR021508">
    <property type="entry name" value="Gp17-like"/>
</dbReference>
<gene>
    <name evidence="1" type="ORF">2F2_33</name>
</gene>
<evidence type="ECO:0000313" key="1">
    <source>
        <dbReference type="EMBL" id="ASN69552.1"/>
    </source>
</evidence>
<organism evidence="1">
    <name type="scientific">uncultured Caudovirales phage</name>
    <dbReference type="NCBI Taxonomy" id="2100421"/>
    <lineage>
        <taxon>Viruses</taxon>
        <taxon>Duplodnaviria</taxon>
        <taxon>Heunggongvirae</taxon>
        <taxon>Uroviricota</taxon>
        <taxon>Caudoviricetes</taxon>
        <taxon>Peduoviridae</taxon>
        <taxon>Maltschvirus</taxon>
        <taxon>Maltschvirus maltsch</taxon>
    </lineage>
</organism>
<protein>
    <recommendedName>
        <fullName evidence="2">DUF3168 domain-containing protein</fullName>
    </recommendedName>
</protein>
<dbReference type="Pfam" id="PF11367">
    <property type="entry name" value="Tail_completion_gp17"/>
    <property type="match status" value="1"/>
</dbReference>
<reference evidence="1" key="1">
    <citation type="submission" date="2017-06" db="EMBL/GenBank/DDBJ databases">
        <title>Novel phages from South African skin metaviromes.</title>
        <authorList>
            <person name="van Zyl L.J."/>
            <person name="Abrahams Y."/>
            <person name="Stander E.A."/>
            <person name="Kirby B.M."/>
            <person name="Clavaud C."/>
            <person name="Farcet C."/>
            <person name="Breton L."/>
            <person name="Trindade M.I."/>
        </authorList>
    </citation>
    <scope>NUCLEOTIDE SEQUENCE</scope>
</reference>
<dbReference type="EMBL" id="MF417892">
    <property type="protein sequence ID" value="ASN69552.1"/>
    <property type="molecule type" value="Genomic_DNA"/>
</dbReference>
<proteinExistence type="predicted"/>
<evidence type="ECO:0008006" key="2">
    <source>
        <dbReference type="Google" id="ProtNLM"/>
    </source>
</evidence>
<dbReference type="InterPro" id="IPR053745">
    <property type="entry name" value="Viral_Tail_Comp_sf"/>
</dbReference>